<evidence type="ECO:0000313" key="3">
    <source>
        <dbReference type="EMBL" id="CAE0459075.1"/>
    </source>
</evidence>
<proteinExistence type="predicted"/>
<protein>
    <submittedName>
        <fullName evidence="2">Uncharacterized protein</fullName>
    </submittedName>
</protein>
<evidence type="ECO:0000313" key="2">
    <source>
        <dbReference type="EMBL" id="CAE0459074.1"/>
    </source>
</evidence>
<feature type="region of interest" description="Disordered" evidence="1">
    <location>
        <begin position="21"/>
        <end position="66"/>
    </location>
</feature>
<feature type="compositionally biased region" description="Basic residues" evidence="1">
    <location>
        <begin position="23"/>
        <end position="39"/>
    </location>
</feature>
<dbReference type="EMBL" id="HBIO01005522">
    <property type="protein sequence ID" value="CAE0459075.1"/>
    <property type="molecule type" value="Transcribed_RNA"/>
</dbReference>
<name>A0A6S8SB60_9STRA</name>
<accession>A0A6S8SB60</accession>
<sequence length="465" mass="51885">MKTMSQHEVLDYEGILNSDSVATKKRKRDNGKSIHINHHHGNEDAKRSPKTNYTPESEPAEIEQGNNNIQLIVPTIEGSSEAARIIRRNEEIVSIPTERYYSHFCNVKFQAPVRTSAMAVNSQHQSWDTFTHLIRSQEPNAAVFLHHPIQAYNFVSFSTPKKFIFKQRSFSDELSDDSGLVAVKFSESHEVLSRLTSAFWPGTVAIYAPVRSRKLKGKLEHSSIEGCESTASLVSLSSVVSDCDVKESPAFPSIPILPESILMNSSDLHIPSSGKENTSLFVGLRCPSHPITRRILAGAYGQDKEIKHNRLNTAVVGIDAMDVNKGSNARIISCKDVVKSLSSFRRCNDDEKQTDNLRFNVMNGEEKRDVFCVPTCQFSTLSSVSLVIDTPRRTVILIRDESQMRKEKKNSVFPVLSTPSSSNFEIHADDVIRALNAPRNSEAGNVKTRAIATVMGKWDVVEKEV</sequence>
<reference evidence="2" key="1">
    <citation type="submission" date="2021-01" db="EMBL/GenBank/DDBJ databases">
        <authorList>
            <person name="Corre E."/>
            <person name="Pelletier E."/>
            <person name="Niang G."/>
            <person name="Scheremetjew M."/>
            <person name="Finn R."/>
            <person name="Kale V."/>
            <person name="Holt S."/>
            <person name="Cochrane G."/>
            <person name="Meng A."/>
            <person name="Brown T."/>
            <person name="Cohen L."/>
        </authorList>
    </citation>
    <scope>NUCLEOTIDE SEQUENCE</scope>
    <source>
        <strain evidence="2">MM31A-1</strain>
    </source>
</reference>
<dbReference type="EMBL" id="HBIO01005521">
    <property type="protein sequence ID" value="CAE0459074.1"/>
    <property type="molecule type" value="Transcribed_RNA"/>
</dbReference>
<gene>
    <name evidence="2" type="ORF">CDEB00056_LOCUS3915</name>
    <name evidence="3" type="ORF">CDEB00056_LOCUS3916</name>
</gene>
<evidence type="ECO:0000256" key="1">
    <source>
        <dbReference type="SAM" id="MobiDB-lite"/>
    </source>
</evidence>
<dbReference type="AlphaFoldDB" id="A0A6S8SB60"/>
<organism evidence="2">
    <name type="scientific">Chaetoceros debilis</name>
    <dbReference type="NCBI Taxonomy" id="122233"/>
    <lineage>
        <taxon>Eukaryota</taxon>
        <taxon>Sar</taxon>
        <taxon>Stramenopiles</taxon>
        <taxon>Ochrophyta</taxon>
        <taxon>Bacillariophyta</taxon>
        <taxon>Coscinodiscophyceae</taxon>
        <taxon>Chaetocerotophycidae</taxon>
        <taxon>Chaetocerotales</taxon>
        <taxon>Chaetocerotaceae</taxon>
        <taxon>Chaetoceros</taxon>
    </lineage>
</organism>